<dbReference type="Pfam" id="PF05036">
    <property type="entry name" value="SPOR"/>
    <property type="match status" value="1"/>
</dbReference>
<keyword evidence="5" id="KW-1185">Reference proteome</keyword>
<gene>
    <name evidence="4" type="primary">dedD</name>
    <name evidence="4" type="ORF">GCM10009332_21210</name>
</gene>
<proteinExistence type="predicted"/>
<dbReference type="GO" id="GO:0042834">
    <property type="term" value="F:peptidoglycan binding"/>
    <property type="evidence" value="ECO:0007669"/>
    <property type="project" value="InterPro"/>
</dbReference>
<dbReference type="GO" id="GO:0030428">
    <property type="term" value="C:cell septum"/>
    <property type="evidence" value="ECO:0007669"/>
    <property type="project" value="TreeGrafter"/>
</dbReference>
<reference evidence="4" key="1">
    <citation type="journal article" date="2014" name="Int. J. Syst. Evol. Microbiol.">
        <title>Complete genome sequence of Corynebacterium casei LMG S-19264T (=DSM 44701T), isolated from a smear-ripened cheese.</title>
        <authorList>
            <consortium name="US DOE Joint Genome Institute (JGI-PGF)"/>
            <person name="Walter F."/>
            <person name="Albersmeier A."/>
            <person name="Kalinowski J."/>
            <person name="Ruckert C."/>
        </authorList>
    </citation>
    <scope>NUCLEOTIDE SEQUENCE</scope>
    <source>
        <strain evidence="4">JCM 30804</strain>
    </source>
</reference>
<dbReference type="PROSITE" id="PS51724">
    <property type="entry name" value="SPOR"/>
    <property type="match status" value="1"/>
</dbReference>
<keyword evidence="2" id="KW-0472">Membrane</keyword>
<feature type="transmembrane region" description="Helical" evidence="2">
    <location>
        <begin position="6"/>
        <end position="23"/>
    </location>
</feature>
<evidence type="ECO:0000256" key="1">
    <source>
        <dbReference type="SAM" id="MobiDB-lite"/>
    </source>
</evidence>
<dbReference type="InterPro" id="IPR052521">
    <property type="entry name" value="Cell_div_SPOR-domain"/>
</dbReference>
<dbReference type="InterPro" id="IPR036680">
    <property type="entry name" value="SPOR-like_sf"/>
</dbReference>
<dbReference type="GO" id="GO:0032506">
    <property type="term" value="P:cytokinetic process"/>
    <property type="evidence" value="ECO:0007669"/>
    <property type="project" value="TreeGrafter"/>
</dbReference>
<evidence type="ECO:0000259" key="3">
    <source>
        <dbReference type="PROSITE" id="PS51724"/>
    </source>
</evidence>
<feature type="compositionally biased region" description="Polar residues" evidence="1">
    <location>
        <begin position="86"/>
        <end position="100"/>
    </location>
</feature>
<keyword evidence="2" id="KW-0812">Transmembrane</keyword>
<dbReference type="PANTHER" id="PTHR38687">
    <property type="entry name" value="CELL DIVISION PROTEIN DEDD-RELATED"/>
    <property type="match status" value="1"/>
</dbReference>
<dbReference type="AlphaFoldDB" id="A0A917JVK6"/>
<dbReference type="EMBL" id="BMPZ01000005">
    <property type="protein sequence ID" value="GGI83689.1"/>
    <property type="molecule type" value="Genomic_DNA"/>
</dbReference>
<evidence type="ECO:0000313" key="4">
    <source>
        <dbReference type="EMBL" id="GGI83689.1"/>
    </source>
</evidence>
<feature type="domain" description="SPOR" evidence="3">
    <location>
        <begin position="148"/>
        <end position="227"/>
    </location>
</feature>
<protein>
    <submittedName>
        <fullName evidence="4">Sporulation protein</fullName>
    </submittedName>
</protein>
<dbReference type="SUPFAM" id="SSF110997">
    <property type="entry name" value="Sporulation related repeat"/>
    <property type="match status" value="1"/>
</dbReference>
<dbReference type="RefSeq" id="WP_188920688.1">
    <property type="nucleotide sequence ID" value="NZ_BMPZ01000005.1"/>
</dbReference>
<feature type="compositionally biased region" description="Polar residues" evidence="1">
    <location>
        <begin position="116"/>
        <end position="138"/>
    </location>
</feature>
<dbReference type="PANTHER" id="PTHR38687:SF1">
    <property type="entry name" value="CELL DIVISION PROTEIN DEDD"/>
    <property type="match status" value="1"/>
</dbReference>
<feature type="region of interest" description="Disordered" evidence="1">
    <location>
        <begin position="69"/>
        <end position="142"/>
    </location>
</feature>
<accession>A0A917JVK6</accession>
<dbReference type="NCBIfam" id="NF008641">
    <property type="entry name" value="PRK11633.1"/>
    <property type="match status" value="1"/>
</dbReference>
<dbReference type="Proteomes" id="UP000613743">
    <property type="component" value="Unassembled WGS sequence"/>
</dbReference>
<comment type="caution">
    <text evidence="4">The sequence shown here is derived from an EMBL/GenBank/DDBJ whole genome shotgun (WGS) entry which is preliminary data.</text>
</comment>
<reference evidence="4" key="2">
    <citation type="submission" date="2020-09" db="EMBL/GenBank/DDBJ databases">
        <authorList>
            <person name="Sun Q."/>
            <person name="Ohkuma M."/>
        </authorList>
    </citation>
    <scope>NUCLEOTIDE SEQUENCE</scope>
    <source>
        <strain evidence="4">JCM 30804</strain>
    </source>
</reference>
<keyword evidence="2" id="KW-1133">Transmembrane helix</keyword>
<name>A0A917JVK6_9GAMM</name>
<dbReference type="InterPro" id="IPR007730">
    <property type="entry name" value="SPOR-like_dom"/>
</dbReference>
<dbReference type="GO" id="GO:0032153">
    <property type="term" value="C:cell division site"/>
    <property type="evidence" value="ECO:0007669"/>
    <property type="project" value="TreeGrafter"/>
</dbReference>
<evidence type="ECO:0000256" key="2">
    <source>
        <dbReference type="SAM" id="Phobius"/>
    </source>
</evidence>
<dbReference type="Gene3D" id="3.30.70.1070">
    <property type="entry name" value="Sporulation related repeat"/>
    <property type="match status" value="1"/>
</dbReference>
<organism evidence="4 5">
    <name type="scientific">Shewanella gelidii</name>
    <dbReference type="NCBI Taxonomy" id="1642821"/>
    <lineage>
        <taxon>Bacteria</taxon>
        <taxon>Pseudomonadati</taxon>
        <taxon>Pseudomonadota</taxon>
        <taxon>Gammaproteobacteria</taxon>
        <taxon>Alteromonadales</taxon>
        <taxon>Shewanellaceae</taxon>
        <taxon>Shewanella</taxon>
    </lineage>
</organism>
<evidence type="ECO:0000313" key="5">
    <source>
        <dbReference type="Proteomes" id="UP000613743"/>
    </source>
</evidence>
<sequence>MSSQFHNRLIGTVVLVALGVIFLPDILDGKKERQEEVFSEIPLRPQLENNQAQVEAQKPIEIVVNSDSTAEKPLAAQPKQERVSLPAQTNSDKNSTTSVSAKEKSAVAKVNKQKETSAASQPISTNSSQSAKTVNQPASRVKSAAKKDEWQVAWTLQLGSFNHAGNVRALVAKLRKAGITAYTLPAKPVDGKLTKVFVGPDVSKEKLKARQAQVFKVTKLKGRIVSYNPLDK</sequence>